<dbReference type="InterPro" id="IPR010737">
    <property type="entry name" value="4-carb_acid_sugar_kinase_N"/>
</dbReference>
<feature type="domain" description="Four-carbon acid sugar kinase N-terminal" evidence="7">
    <location>
        <begin position="4"/>
        <end position="218"/>
    </location>
</feature>
<keyword evidence="4" id="KW-0418">Kinase</keyword>
<protein>
    <submittedName>
        <fullName evidence="9">Uncharacterized conserved protein YgbK, DUF1537 family</fullName>
    </submittedName>
</protein>
<dbReference type="Gene3D" id="3.40.980.20">
    <property type="entry name" value="Four-carbon acid sugar kinase, nucleotide binding domain"/>
    <property type="match status" value="1"/>
</dbReference>
<keyword evidence="10" id="KW-1185">Reference proteome</keyword>
<evidence type="ECO:0000313" key="9">
    <source>
        <dbReference type="EMBL" id="SCP94788.1"/>
    </source>
</evidence>
<dbReference type="GO" id="GO:0016301">
    <property type="term" value="F:kinase activity"/>
    <property type="evidence" value="ECO:0007669"/>
    <property type="project" value="UniProtKB-KW"/>
</dbReference>
<proteinExistence type="inferred from homology"/>
<dbReference type="InterPro" id="IPR031475">
    <property type="entry name" value="NBD_C"/>
</dbReference>
<dbReference type="RefSeq" id="WP_091228474.1">
    <property type="nucleotide sequence ID" value="NZ_FMKA01000001.1"/>
</dbReference>
<dbReference type="STRING" id="1619234.SAMN05421730_100151"/>
<evidence type="ECO:0000256" key="3">
    <source>
        <dbReference type="ARBA" id="ARBA00022741"/>
    </source>
</evidence>
<evidence type="ECO:0000256" key="6">
    <source>
        <dbReference type="ARBA" id="ARBA00023277"/>
    </source>
</evidence>
<keyword evidence="6" id="KW-0119">Carbohydrate metabolism</keyword>
<reference evidence="9 10" key="1">
    <citation type="submission" date="2016-09" db="EMBL/GenBank/DDBJ databases">
        <authorList>
            <person name="Capua I."/>
            <person name="De Benedictis P."/>
            <person name="Joannis T."/>
            <person name="Lombin L.H."/>
            <person name="Cattoli G."/>
        </authorList>
    </citation>
    <scope>NUCLEOTIDE SEQUENCE [LARGE SCALE GENOMIC DNA]</scope>
    <source>
        <strain evidence="9 10">GluBS11</strain>
    </source>
</reference>
<organism evidence="9 10">
    <name type="scientific">Anaerobium acetethylicum</name>
    <dbReference type="NCBI Taxonomy" id="1619234"/>
    <lineage>
        <taxon>Bacteria</taxon>
        <taxon>Bacillati</taxon>
        <taxon>Bacillota</taxon>
        <taxon>Clostridia</taxon>
        <taxon>Lachnospirales</taxon>
        <taxon>Lachnospiraceae</taxon>
        <taxon>Anaerobium</taxon>
    </lineage>
</organism>
<dbReference type="Gene3D" id="3.40.50.10840">
    <property type="entry name" value="Putative sugar-binding, N-terminal domain"/>
    <property type="match status" value="1"/>
</dbReference>
<evidence type="ECO:0000256" key="5">
    <source>
        <dbReference type="ARBA" id="ARBA00022840"/>
    </source>
</evidence>
<evidence type="ECO:0000313" key="10">
    <source>
        <dbReference type="Proteomes" id="UP000199315"/>
    </source>
</evidence>
<dbReference type="InterPro" id="IPR042213">
    <property type="entry name" value="NBD_C_sf"/>
</dbReference>
<dbReference type="GO" id="GO:0005524">
    <property type="term" value="F:ATP binding"/>
    <property type="evidence" value="ECO:0007669"/>
    <property type="project" value="UniProtKB-KW"/>
</dbReference>
<accession>A0A1D3TND2</accession>
<dbReference type="Pfam" id="PF17042">
    <property type="entry name" value="NBD_C"/>
    <property type="match status" value="1"/>
</dbReference>
<dbReference type="Proteomes" id="UP000199315">
    <property type="component" value="Unassembled WGS sequence"/>
</dbReference>
<dbReference type="EMBL" id="FMKA01000001">
    <property type="protein sequence ID" value="SCP94788.1"/>
    <property type="molecule type" value="Genomic_DNA"/>
</dbReference>
<evidence type="ECO:0000259" key="8">
    <source>
        <dbReference type="Pfam" id="PF17042"/>
    </source>
</evidence>
<feature type="domain" description="Four-carbon acid sugar kinase nucleotide binding" evidence="8">
    <location>
        <begin position="240"/>
        <end position="408"/>
    </location>
</feature>
<dbReference type="AlphaFoldDB" id="A0A1D3TND2"/>
<evidence type="ECO:0000256" key="4">
    <source>
        <dbReference type="ARBA" id="ARBA00022777"/>
    </source>
</evidence>
<dbReference type="InterPro" id="IPR037051">
    <property type="entry name" value="4-carb_acid_sugar_kinase_N_sf"/>
</dbReference>
<dbReference type="Pfam" id="PF07005">
    <property type="entry name" value="SBD_N"/>
    <property type="match status" value="1"/>
</dbReference>
<evidence type="ECO:0000256" key="2">
    <source>
        <dbReference type="ARBA" id="ARBA00022679"/>
    </source>
</evidence>
<keyword evidence="5" id="KW-0067">ATP-binding</keyword>
<comment type="similarity">
    <text evidence="1">Belongs to the four-carbon acid sugar kinase family.</text>
</comment>
<evidence type="ECO:0000259" key="7">
    <source>
        <dbReference type="Pfam" id="PF07005"/>
    </source>
</evidence>
<sequence length="420" mass="46488">MITLLIIADDFTGALDTGVQFAASGTATRVVTDIQFDYGQVDEKVSVLVMDAETRHLEPEKAYDVVYHITKKAVEHGIPYIYKKTDSGLRGNIGSELAAILDATGRKSLHFFPAFPKMGRITKDGIHYIDGIPVEESVFGKDPFEPVTCSYIPDIIKLQTKIKVRLAEVESGQAEDRQASEIIIWDAQTDEELEALGRNLQKEGGLSIMAGCAGFASVLPKLLALEGRPPGIPDFVPRFLVICGSVNPITVSQLDYAEHHGFLRMKMSPEEKLEEAYWKSIEGQKRLDHLKELIESNRCSILDSNDYAGGCSTMGYAQEHHIDTEEIRIRIARNLGYIVKELVERGLEATMMITGGDTLMGCMKQMDVFEMEPICEMGPGIVLSRFRILDAECQLISKSGGFGGEQLLTDLAKQILAEHK</sequence>
<dbReference type="OrthoDB" id="9778478at2"/>
<gene>
    <name evidence="9" type="ORF">SAMN05421730_100151</name>
</gene>
<keyword evidence="2" id="KW-0808">Transferase</keyword>
<name>A0A1D3TND2_9FIRM</name>
<dbReference type="SUPFAM" id="SSF142764">
    <property type="entry name" value="YgbK-like"/>
    <property type="match status" value="1"/>
</dbReference>
<keyword evidence="3" id="KW-0547">Nucleotide-binding</keyword>
<evidence type="ECO:0000256" key="1">
    <source>
        <dbReference type="ARBA" id="ARBA00005715"/>
    </source>
</evidence>